<dbReference type="eggNOG" id="ENOG502QVF1">
    <property type="taxonomic scope" value="Eukaryota"/>
</dbReference>
<dbReference type="RefSeq" id="XP_010699986.1">
    <property type="nucleotide sequence ID" value="XM_010701684.1"/>
</dbReference>
<dbReference type="AlphaFoldDB" id="A0A088RVJ3"/>
<evidence type="ECO:0000313" key="1">
    <source>
        <dbReference type="EMBL" id="AIN99279.1"/>
    </source>
</evidence>
<accession>A0A088RVJ3</accession>
<organism evidence="1 2">
    <name type="scientific">Leishmania panamensis</name>
    <dbReference type="NCBI Taxonomy" id="5679"/>
    <lineage>
        <taxon>Eukaryota</taxon>
        <taxon>Discoba</taxon>
        <taxon>Euglenozoa</taxon>
        <taxon>Kinetoplastea</taxon>
        <taxon>Metakinetoplastina</taxon>
        <taxon>Trypanosomatida</taxon>
        <taxon>Trypanosomatidae</taxon>
        <taxon>Leishmaniinae</taxon>
        <taxon>Leishmania</taxon>
        <taxon>Leishmania guyanensis species complex</taxon>
    </lineage>
</organism>
<dbReference type="EMBL" id="CP009395">
    <property type="protein sequence ID" value="AIN99279.1"/>
    <property type="molecule type" value="Genomic_DNA"/>
</dbReference>
<evidence type="ECO:0000313" key="2">
    <source>
        <dbReference type="Proteomes" id="UP000063063"/>
    </source>
</evidence>
<protein>
    <submittedName>
        <fullName evidence="1">Cytochrome c oxidase subunit V, putative</fullName>
    </submittedName>
</protein>
<dbReference type="Proteomes" id="UP000063063">
    <property type="component" value="Chromosome 26"/>
</dbReference>
<keyword evidence="2" id="KW-1185">Reference proteome</keyword>
<gene>
    <name evidence="1" type="ORF">LPMP_261670</name>
</gene>
<dbReference type="VEuPathDB" id="TriTrypDB:LPMP_261670"/>
<sequence length="196" mass="22300">MKRFCIPTLTSVSFVRTFFGKGWDNAALDTIYSSMLRKPEVNDRIRTQYASTMDPRDADVLRRLGEVSKENKTFIRVFLPPHLGDPHRLLKCYSLMAYPILDDKGGQLKVEMDGHKLDAFADPDDDYSKVVIPHIELVEYLAKSLLETMKWEATPRGAASMLESLYRGAEIPDHVFQTPAVIERLDSFKDGNKVTS</sequence>
<reference evidence="1 2" key="1">
    <citation type="journal article" date="2015" name="Sci. Rep.">
        <title>The genome of Leishmania panamensis: insights into genomics of the L. (Viannia) subgenus.</title>
        <authorList>
            <person name="Llanes A."/>
            <person name="Restrepo C.M."/>
            <person name="Vecchio G.D."/>
            <person name="Anguizola F.J."/>
            <person name="Lleonart R."/>
        </authorList>
    </citation>
    <scope>NUCLEOTIDE SEQUENCE [LARGE SCALE GENOMIC DNA]</scope>
    <source>
        <strain evidence="1 2">MHOM/PA/94/PSC-1</strain>
    </source>
</reference>
<dbReference type="VEuPathDB" id="TriTrypDB:LPAL13_230028900"/>
<dbReference type="GeneID" id="22576070"/>
<dbReference type="KEGG" id="lpan:LPMP_261670"/>
<name>A0A088RVJ3_LEIPA</name>
<proteinExistence type="predicted"/>
<dbReference type="GO" id="GO:0016491">
    <property type="term" value="F:oxidoreductase activity"/>
    <property type="evidence" value="ECO:0007669"/>
    <property type="project" value="UniProtKB-KW"/>
</dbReference>
<dbReference type="OrthoDB" id="256337at2759"/>